<dbReference type="AlphaFoldDB" id="A0A1R1PCU8"/>
<evidence type="ECO:0000313" key="1">
    <source>
        <dbReference type="EMBL" id="OMH78682.1"/>
    </source>
</evidence>
<accession>A0A1R1PCU8</accession>
<organism evidence="1 2">
    <name type="scientific">Zancudomyces culisetae</name>
    <name type="common">Gut fungus</name>
    <name type="synonym">Smittium culisetae</name>
    <dbReference type="NCBI Taxonomy" id="1213189"/>
    <lineage>
        <taxon>Eukaryota</taxon>
        <taxon>Fungi</taxon>
        <taxon>Fungi incertae sedis</taxon>
        <taxon>Zoopagomycota</taxon>
        <taxon>Kickxellomycotina</taxon>
        <taxon>Harpellomycetes</taxon>
        <taxon>Harpellales</taxon>
        <taxon>Legeriomycetaceae</taxon>
        <taxon>Zancudomyces</taxon>
    </lineage>
</organism>
<protein>
    <submittedName>
        <fullName evidence="1">Uncharacterized protein</fullName>
    </submittedName>
</protein>
<keyword evidence="2" id="KW-1185">Reference proteome</keyword>
<evidence type="ECO:0000313" key="2">
    <source>
        <dbReference type="Proteomes" id="UP000188320"/>
    </source>
</evidence>
<sequence>MKPTTEKNNVLSNLSAFDKENASMLENRSSGVELVVEDQHNLYYRNVSGIIRGPWVASELEEKTVWYNGTLGKEQAKYRYTEGENGRLHTFRFKCGSELCGGVYTDKPGRQAGNSDVRGDSLCRCWTVGVVRDLNKV</sequence>
<reference evidence="2" key="1">
    <citation type="submission" date="2017-01" db="EMBL/GenBank/DDBJ databases">
        <authorList>
            <person name="Wang Y."/>
            <person name="White M."/>
            <person name="Kvist S."/>
            <person name="Moncalvo J.-M."/>
        </authorList>
    </citation>
    <scope>NUCLEOTIDE SEQUENCE [LARGE SCALE GENOMIC DNA]</scope>
    <source>
        <strain evidence="2">COL-18-3</strain>
    </source>
</reference>
<proteinExistence type="predicted"/>
<gene>
    <name evidence="1" type="ORF">AX774_g7922</name>
</gene>
<dbReference type="Proteomes" id="UP000188320">
    <property type="component" value="Unassembled WGS sequence"/>
</dbReference>
<dbReference type="OrthoDB" id="9984778at2759"/>
<comment type="caution">
    <text evidence="1">The sequence shown here is derived from an EMBL/GenBank/DDBJ whole genome shotgun (WGS) entry which is preliminary data.</text>
</comment>
<name>A0A1R1PCU8_ZANCU</name>
<dbReference type="EMBL" id="LSSK01001859">
    <property type="protein sequence ID" value="OMH78682.1"/>
    <property type="molecule type" value="Genomic_DNA"/>
</dbReference>